<dbReference type="PANTHER" id="PTHR12639">
    <property type="entry name" value="VITAMIN K-DEPENDENT GAMMA-CARBOXYLASE"/>
    <property type="match status" value="1"/>
</dbReference>
<organism evidence="9 10">
    <name type="scientific">Leptospira levettii</name>
    <dbReference type="NCBI Taxonomy" id="2023178"/>
    <lineage>
        <taxon>Bacteria</taxon>
        <taxon>Pseudomonadati</taxon>
        <taxon>Spirochaetota</taxon>
        <taxon>Spirochaetia</taxon>
        <taxon>Leptospirales</taxon>
        <taxon>Leptospiraceae</taxon>
        <taxon>Leptospira</taxon>
    </lineage>
</organism>
<feature type="transmembrane region" description="Helical" evidence="7">
    <location>
        <begin position="114"/>
        <end position="131"/>
    </location>
</feature>
<feature type="domain" description="HTTM-like" evidence="8">
    <location>
        <begin position="8"/>
        <end position="270"/>
    </location>
</feature>
<evidence type="ECO:0000256" key="3">
    <source>
        <dbReference type="ARBA" id="ARBA00022989"/>
    </source>
</evidence>
<dbReference type="InterPro" id="IPR053935">
    <property type="entry name" value="VKGC_lumenal_dom"/>
</dbReference>
<evidence type="ECO:0000313" key="9">
    <source>
        <dbReference type="EMBL" id="MCW7515300.1"/>
    </source>
</evidence>
<name>A0AAW5V0R9_9LEPT</name>
<dbReference type="GO" id="GO:0008488">
    <property type="term" value="F:gamma-glutamyl carboxylase activity"/>
    <property type="evidence" value="ECO:0007669"/>
    <property type="project" value="InterPro"/>
</dbReference>
<feature type="transmembrane region" description="Helical" evidence="7">
    <location>
        <begin position="65"/>
        <end position="86"/>
    </location>
</feature>
<evidence type="ECO:0000256" key="1">
    <source>
        <dbReference type="ARBA" id="ARBA00004127"/>
    </source>
</evidence>
<evidence type="ECO:0000259" key="8">
    <source>
        <dbReference type="SMART" id="SM00752"/>
    </source>
</evidence>
<dbReference type="EMBL" id="JAMQQD010000002">
    <property type="protein sequence ID" value="MCW7515300.1"/>
    <property type="molecule type" value="Genomic_DNA"/>
</dbReference>
<dbReference type="PANTHER" id="PTHR12639:SF7">
    <property type="entry name" value="HTTM DOMAIN-CONTAINING PROTEIN"/>
    <property type="match status" value="1"/>
</dbReference>
<gene>
    <name evidence="9" type="ORF">ND810_09045</name>
</gene>
<dbReference type="InterPro" id="IPR053934">
    <property type="entry name" value="HTTM_dom"/>
</dbReference>
<keyword evidence="3 7" id="KW-1133">Transmembrane helix</keyword>
<dbReference type="Pfam" id="PF22777">
    <property type="entry name" value="VKGC_lumenal_dom"/>
    <property type="match status" value="1"/>
</dbReference>
<dbReference type="GO" id="GO:0019842">
    <property type="term" value="F:vitamin binding"/>
    <property type="evidence" value="ECO:0007669"/>
    <property type="project" value="TreeGrafter"/>
</dbReference>
<dbReference type="GO" id="GO:0012505">
    <property type="term" value="C:endomembrane system"/>
    <property type="evidence" value="ECO:0007669"/>
    <property type="project" value="UniProtKB-SubCell"/>
</dbReference>
<evidence type="ECO:0000256" key="4">
    <source>
        <dbReference type="ARBA" id="ARBA00023136"/>
    </source>
</evidence>
<sequence>MTVIKYLNQPVSSLSLHFFRFGYGLATTIIIIRYFYFGWIHTYLIQPTFFFNHFGWGWVPNLPPTFTYLLFIILLLTSIGILFGYFVRTNLLIFTIGFTWFHFSDATIYLNHYYLVSILGFLLWLSPISKYDTPIFGIQNWIQTPMPITKLWVYAFRLQIGLVYFFGGIAKLQPDWMWEALPLKLWLYQSEGKLPLLDPILGLPVTAYVFSWIGILFDLSIPFLLAFSRYRLVTWSVVLLFHTFTSFLFPIGVFPIVMSLSSLIFFPPNWPKQIWNGILNQNDRQVQLENKLDEISSNSRLFITEWILVVFLLFQVLIPFRHIFYPGQVIWTEEGIKFSWQVMVADKVGEALFFAQGKTIDPRNELTEYQYRMMVIQPEHIIQYAKHIQSKLALETGQRDIPVYVQSNVSLNGKQAKPLFAPNLDITKIEPNFLPLKGLNR</sequence>
<keyword evidence="5" id="KW-1015">Disulfide bond</keyword>
<feature type="transmembrane region" description="Helical" evidence="7">
    <location>
        <begin position="239"/>
        <end position="266"/>
    </location>
</feature>
<feature type="transmembrane region" description="Helical" evidence="7">
    <location>
        <begin position="301"/>
        <end position="320"/>
    </location>
</feature>
<dbReference type="InterPro" id="IPR011020">
    <property type="entry name" value="HTTM-like"/>
</dbReference>
<comment type="subcellular location">
    <subcellularLocation>
        <location evidence="1">Endomembrane system</location>
        <topology evidence="1">Multi-pass membrane protein</topology>
    </subcellularLocation>
</comment>
<accession>A0AAW5V0R9</accession>
<evidence type="ECO:0000256" key="5">
    <source>
        <dbReference type="ARBA" id="ARBA00023157"/>
    </source>
</evidence>
<feature type="transmembrane region" description="Helical" evidence="7">
    <location>
        <begin position="205"/>
        <end position="227"/>
    </location>
</feature>
<dbReference type="Pfam" id="PF05090">
    <property type="entry name" value="HTTM"/>
    <property type="match status" value="1"/>
</dbReference>
<feature type="transmembrane region" description="Helical" evidence="7">
    <location>
        <begin position="21"/>
        <end position="45"/>
    </location>
</feature>
<dbReference type="InterPro" id="IPR007782">
    <property type="entry name" value="VKG_COase"/>
</dbReference>
<dbReference type="SMART" id="SM00752">
    <property type="entry name" value="HTTM"/>
    <property type="match status" value="1"/>
</dbReference>
<dbReference type="Proteomes" id="UP001209694">
    <property type="component" value="Unassembled WGS sequence"/>
</dbReference>
<evidence type="ECO:0000256" key="6">
    <source>
        <dbReference type="ARBA" id="ARBA00023239"/>
    </source>
</evidence>
<dbReference type="RefSeq" id="WP_135651824.1">
    <property type="nucleotide sequence ID" value="NZ_JAIZBN010000001.1"/>
</dbReference>
<evidence type="ECO:0000313" key="10">
    <source>
        <dbReference type="Proteomes" id="UP001209694"/>
    </source>
</evidence>
<keyword evidence="2 7" id="KW-0812">Transmembrane</keyword>
<protein>
    <submittedName>
        <fullName evidence="9">HTTM domain-containing protein</fullName>
    </submittedName>
</protein>
<reference evidence="9" key="1">
    <citation type="submission" date="2022-06" db="EMBL/GenBank/DDBJ databases">
        <title>Leptospira isolates from biofilms formed at urban environments.</title>
        <authorList>
            <person name="Ribeiro P.S."/>
            <person name="Sousa T."/>
            <person name="Carvalho N."/>
            <person name="Aburjaile F."/>
            <person name="Neves F."/>
            <person name="Oliveira D."/>
            <person name="Blanco L."/>
            <person name="Lima J."/>
            <person name="Costa F."/>
            <person name="Brenig B."/>
            <person name="Soares S."/>
            <person name="Ramos R."/>
            <person name="Goes-Neto A."/>
            <person name="Matiuzzi M."/>
            <person name="Azevedo V."/>
            <person name="Ristow P."/>
        </authorList>
    </citation>
    <scope>NUCLEOTIDE SEQUENCE</scope>
    <source>
        <strain evidence="9">VSF7</strain>
    </source>
</reference>
<evidence type="ECO:0000256" key="2">
    <source>
        <dbReference type="ARBA" id="ARBA00022692"/>
    </source>
</evidence>
<dbReference type="AlphaFoldDB" id="A0AAW5V0R9"/>
<comment type="caution">
    <text evidence="9">The sequence shown here is derived from an EMBL/GenBank/DDBJ whole genome shotgun (WGS) entry which is preliminary data.</text>
</comment>
<keyword evidence="4 7" id="KW-0472">Membrane</keyword>
<keyword evidence="6" id="KW-0456">Lyase</keyword>
<evidence type="ECO:0000256" key="7">
    <source>
        <dbReference type="SAM" id="Phobius"/>
    </source>
</evidence>
<proteinExistence type="predicted"/>